<proteinExistence type="predicted"/>
<evidence type="ECO:0008006" key="3">
    <source>
        <dbReference type="Google" id="ProtNLM"/>
    </source>
</evidence>
<comment type="caution">
    <text evidence="1">The sequence shown here is derived from an EMBL/GenBank/DDBJ whole genome shotgun (WGS) entry which is preliminary data.</text>
</comment>
<evidence type="ECO:0000313" key="1">
    <source>
        <dbReference type="EMBL" id="NJP43464.1"/>
    </source>
</evidence>
<dbReference type="InterPro" id="IPR038578">
    <property type="entry name" value="GT29-like_sf"/>
</dbReference>
<gene>
    <name evidence="1" type="ORF">HCN08_08635</name>
</gene>
<name>A0ABX0ZMJ6_9ACTN</name>
<dbReference type="EMBL" id="JAATEJ010000004">
    <property type="protein sequence ID" value="NJP43464.1"/>
    <property type="molecule type" value="Genomic_DNA"/>
</dbReference>
<sequence length="437" mass="46547">MTKTLGRRLFGFARPARSGARGAPGAPGAATAADCLRLYEESAAGRDTADGNGDGDGGGALADAAAQLRKLSAAGGELTDALLAFGGAALPAEPDLALAAADAVLARRKGSRAGWQLRARALEAAGDLEGAVTAFQGYLERTDAGSGGAAEATARIGALRAAQRWRQDVLGALDGAAPEVAARAEGPLADFEAALERHLDTRLPLAGAEEMARLAPVVARYADRRRHRTRPPLPDPLFGGTSRLRIGEFRNLIAGRSVCLVANSATVRDGSLGAVIDAYDLVVRFTSFRIEPAATGERTDIHATGHRTAQNWDQKVTTRLVFGDKPGEWRQAMRDRMRPGAQRFTGDDSLRRPLRGVGGLSADRWPAPLTCGFEMAWLLDFLDVSPRLDLIGFDFFASEPFRLPEASHIATPSDYSREKAWVMDHARHVEGPVISLR</sequence>
<dbReference type="RefSeq" id="WP_167982301.1">
    <property type="nucleotide sequence ID" value="NZ_JAATEJ010000004.1"/>
</dbReference>
<accession>A0ABX0ZMJ6</accession>
<protein>
    <recommendedName>
        <fullName evidence="3">Glycosyl transferase family 29 (Putative sialyltransferase)</fullName>
    </recommendedName>
</protein>
<dbReference type="Gene3D" id="3.90.1480.20">
    <property type="entry name" value="Glycosyl transferase family 29"/>
    <property type="match status" value="1"/>
</dbReference>
<keyword evidence="2" id="KW-1185">Reference proteome</keyword>
<evidence type="ECO:0000313" key="2">
    <source>
        <dbReference type="Proteomes" id="UP000734511"/>
    </source>
</evidence>
<organism evidence="1 2">
    <name type="scientific">Actinacidiphila epipremni</name>
    <dbReference type="NCBI Taxonomy" id="2053013"/>
    <lineage>
        <taxon>Bacteria</taxon>
        <taxon>Bacillati</taxon>
        <taxon>Actinomycetota</taxon>
        <taxon>Actinomycetes</taxon>
        <taxon>Kitasatosporales</taxon>
        <taxon>Streptomycetaceae</taxon>
        <taxon>Actinacidiphila</taxon>
    </lineage>
</organism>
<reference evidence="1 2" key="1">
    <citation type="submission" date="2020-03" db="EMBL/GenBank/DDBJ databases">
        <title>WGS of actinomycetes isolated from Thailand.</title>
        <authorList>
            <person name="Thawai C."/>
        </authorList>
    </citation>
    <scope>NUCLEOTIDE SEQUENCE [LARGE SCALE GENOMIC DNA]</scope>
    <source>
        <strain evidence="1 2">PRB2-1</strain>
    </source>
</reference>
<dbReference type="Proteomes" id="UP000734511">
    <property type="component" value="Unassembled WGS sequence"/>
</dbReference>